<dbReference type="InterPro" id="IPR036291">
    <property type="entry name" value="NAD(P)-bd_dom_sf"/>
</dbReference>
<dbReference type="AlphaFoldDB" id="A0A8T2NQ11"/>
<evidence type="ECO:0000313" key="3">
    <source>
        <dbReference type="EMBL" id="KAG9342963.1"/>
    </source>
</evidence>
<dbReference type="Pfam" id="PF00106">
    <property type="entry name" value="adh_short"/>
    <property type="match status" value="1"/>
</dbReference>
<proteinExistence type="inferred from homology"/>
<dbReference type="GO" id="GO:0004303">
    <property type="term" value="F:estradiol 17-beta-dehydrogenase [NAD(P)+] activity"/>
    <property type="evidence" value="ECO:0007669"/>
    <property type="project" value="TreeGrafter"/>
</dbReference>
<reference evidence="3" key="1">
    <citation type="thesis" date="2021" institute="BYU ScholarsArchive" country="Provo, UT, USA">
        <title>Applications of and Algorithms for Genome Assembly and Genomic Analyses with an Emphasis on Marine Teleosts.</title>
        <authorList>
            <person name="Pickett B.D."/>
        </authorList>
    </citation>
    <scope>NUCLEOTIDE SEQUENCE</scope>
    <source>
        <strain evidence="3">HI-2016</strain>
    </source>
</reference>
<sequence length="299" mass="33111">MKSPTITATFGKEVKISSESQEPLVAVTLRKPWRIITQTRVSGQHCFLHCRHTTNHTLLVLSEDYTVIICLADQEGLLESNALLTSLHLIHRWQGWANCCQETPVGSQLDSNWQHIFLPSGALHPQELLLRQAMEQVVVLITGCSSGIGLSLAVHLASDPSKTYKVYATMRNLAKKERLLEHVKGFHKDTLDILQMDVTDLQSIQDTRRKISEERVDILVSSTPCLHILSGRKREVVGELCGKGPGWSQGLPGCSLSLYSELCCGYAELLTAAEDMSPSLDTDSFPLHSSPLLHPSIPQ</sequence>
<comment type="caution">
    <text evidence="3">The sequence shown here is derived from an EMBL/GenBank/DDBJ whole genome shotgun (WGS) entry which is preliminary data.</text>
</comment>
<dbReference type="InterPro" id="IPR002347">
    <property type="entry name" value="SDR_fam"/>
</dbReference>
<dbReference type="GO" id="GO:0006703">
    <property type="term" value="P:estrogen biosynthetic process"/>
    <property type="evidence" value="ECO:0007669"/>
    <property type="project" value="TreeGrafter"/>
</dbReference>
<dbReference type="Proteomes" id="UP000824540">
    <property type="component" value="Unassembled WGS sequence"/>
</dbReference>
<dbReference type="OrthoDB" id="47007at2759"/>
<name>A0A8T2NQ11_9TELE</name>
<protein>
    <submittedName>
        <fullName evidence="3">Uncharacterized protein</fullName>
    </submittedName>
</protein>
<evidence type="ECO:0000256" key="1">
    <source>
        <dbReference type="ARBA" id="ARBA00006484"/>
    </source>
</evidence>
<comment type="similarity">
    <text evidence="1">Belongs to the short-chain dehydrogenases/reductases (SDR) family.</text>
</comment>
<accession>A0A8T2NQ11</accession>
<organism evidence="3 4">
    <name type="scientific">Albula glossodonta</name>
    <name type="common">roundjaw bonefish</name>
    <dbReference type="NCBI Taxonomy" id="121402"/>
    <lineage>
        <taxon>Eukaryota</taxon>
        <taxon>Metazoa</taxon>
        <taxon>Chordata</taxon>
        <taxon>Craniata</taxon>
        <taxon>Vertebrata</taxon>
        <taxon>Euteleostomi</taxon>
        <taxon>Actinopterygii</taxon>
        <taxon>Neopterygii</taxon>
        <taxon>Teleostei</taxon>
        <taxon>Albuliformes</taxon>
        <taxon>Albulidae</taxon>
        <taxon>Albula</taxon>
    </lineage>
</organism>
<dbReference type="Gene3D" id="3.40.50.720">
    <property type="entry name" value="NAD(P)-binding Rossmann-like Domain"/>
    <property type="match status" value="1"/>
</dbReference>
<keyword evidence="2" id="KW-0560">Oxidoreductase</keyword>
<dbReference type="GO" id="GO:0005829">
    <property type="term" value="C:cytosol"/>
    <property type="evidence" value="ECO:0007669"/>
    <property type="project" value="TreeGrafter"/>
</dbReference>
<keyword evidence="4" id="KW-1185">Reference proteome</keyword>
<evidence type="ECO:0000256" key="2">
    <source>
        <dbReference type="ARBA" id="ARBA00023002"/>
    </source>
</evidence>
<dbReference type="PANTHER" id="PTHR43391:SF15">
    <property type="entry name" value="17-BETA-HYDROXYSTEROID DEHYDROGENASE TYPE 1"/>
    <property type="match status" value="1"/>
</dbReference>
<gene>
    <name evidence="3" type="ORF">JZ751_015179</name>
</gene>
<evidence type="ECO:0000313" key="4">
    <source>
        <dbReference type="Proteomes" id="UP000824540"/>
    </source>
</evidence>
<dbReference type="SUPFAM" id="SSF51735">
    <property type="entry name" value="NAD(P)-binding Rossmann-fold domains"/>
    <property type="match status" value="1"/>
</dbReference>
<dbReference type="EMBL" id="JAFBMS010000025">
    <property type="protein sequence ID" value="KAG9342963.1"/>
    <property type="molecule type" value="Genomic_DNA"/>
</dbReference>
<dbReference type="PANTHER" id="PTHR43391">
    <property type="entry name" value="RETINOL DEHYDROGENASE-RELATED"/>
    <property type="match status" value="1"/>
</dbReference>